<feature type="signal peptide" evidence="1">
    <location>
        <begin position="1"/>
        <end position="26"/>
    </location>
</feature>
<evidence type="ECO:0000313" key="4">
    <source>
        <dbReference type="Proteomes" id="UP001143474"/>
    </source>
</evidence>
<feature type="chain" id="PRO_5040822640" description="DUF4394 domain-containing protein" evidence="1">
    <location>
        <begin position="27"/>
        <end position="304"/>
    </location>
</feature>
<sequence>MQGRIKRGVTALVALAAAAALTVGSAGTGSAASSGSAAGSGSAAVASLRAYGITSDGKLMATFTTDNPYELNWVRRFNGLTNDTSVIGIDFRVQDGKFYAVGNRGGIYTLKIPTNVGEEVVVTKVSQLSVALNGTFFGVDFNPAADRLRVVSDTGQNLRHNLANHATVSDYSLSSAPGSPAIAGVTAAAYTNNDLNGATSTTLFDINTASDQVVVQSPANNGLLAPTGALGRAAETNAGLDIYSDLSGGKTVSNSAFATLLVPNEEDGTIEATLNSVDLLTGTATHLGTLPLLITDIALALDTN</sequence>
<dbReference type="AlphaFoldDB" id="A0A9W6MAM0"/>
<protein>
    <recommendedName>
        <fullName evidence="2">DUF4394 domain-containing protein</fullName>
    </recommendedName>
</protein>
<dbReference type="SUPFAM" id="SSF63380">
    <property type="entry name" value="Riboflavin synthase domain-like"/>
    <property type="match status" value="1"/>
</dbReference>
<dbReference type="InterPro" id="IPR025507">
    <property type="entry name" value="DUF4394"/>
</dbReference>
<reference evidence="3" key="2">
    <citation type="submission" date="2023-01" db="EMBL/GenBank/DDBJ databases">
        <authorList>
            <person name="Sun Q."/>
            <person name="Evtushenko L."/>
        </authorList>
    </citation>
    <scope>NUCLEOTIDE SEQUENCE</scope>
    <source>
        <strain evidence="3">VKM Ac-2007</strain>
    </source>
</reference>
<keyword evidence="4" id="KW-1185">Reference proteome</keyword>
<accession>A0A9W6MAM0</accession>
<dbReference type="Pfam" id="PF14339">
    <property type="entry name" value="DUF4394"/>
    <property type="match status" value="1"/>
</dbReference>
<gene>
    <name evidence="3" type="ORF">GCM10017600_06010</name>
</gene>
<reference evidence="3" key="1">
    <citation type="journal article" date="2014" name="Int. J. Syst. Evol. Microbiol.">
        <title>Complete genome sequence of Corynebacterium casei LMG S-19264T (=DSM 44701T), isolated from a smear-ripened cheese.</title>
        <authorList>
            <consortium name="US DOE Joint Genome Institute (JGI-PGF)"/>
            <person name="Walter F."/>
            <person name="Albersmeier A."/>
            <person name="Kalinowski J."/>
            <person name="Ruckert C."/>
        </authorList>
    </citation>
    <scope>NUCLEOTIDE SEQUENCE</scope>
    <source>
        <strain evidence="3">VKM Ac-2007</strain>
    </source>
</reference>
<dbReference type="InterPro" id="IPR017938">
    <property type="entry name" value="Riboflavin_synthase-like_b-brl"/>
</dbReference>
<organism evidence="3 4">
    <name type="scientific">Streptosporangium carneum</name>
    <dbReference type="NCBI Taxonomy" id="47481"/>
    <lineage>
        <taxon>Bacteria</taxon>
        <taxon>Bacillati</taxon>
        <taxon>Actinomycetota</taxon>
        <taxon>Actinomycetes</taxon>
        <taxon>Streptosporangiales</taxon>
        <taxon>Streptosporangiaceae</taxon>
        <taxon>Streptosporangium</taxon>
    </lineage>
</organism>
<dbReference type="EMBL" id="BSEV01000001">
    <property type="protein sequence ID" value="GLK07196.1"/>
    <property type="molecule type" value="Genomic_DNA"/>
</dbReference>
<evidence type="ECO:0000313" key="3">
    <source>
        <dbReference type="EMBL" id="GLK07196.1"/>
    </source>
</evidence>
<evidence type="ECO:0000256" key="1">
    <source>
        <dbReference type="SAM" id="SignalP"/>
    </source>
</evidence>
<keyword evidence="1" id="KW-0732">Signal</keyword>
<proteinExistence type="predicted"/>
<comment type="caution">
    <text evidence="3">The sequence shown here is derived from an EMBL/GenBank/DDBJ whole genome shotgun (WGS) entry which is preliminary data.</text>
</comment>
<dbReference type="Proteomes" id="UP001143474">
    <property type="component" value="Unassembled WGS sequence"/>
</dbReference>
<dbReference type="RefSeq" id="WP_271215754.1">
    <property type="nucleotide sequence ID" value="NZ_BAAAVD010000006.1"/>
</dbReference>
<feature type="domain" description="DUF4394" evidence="2">
    <location>
        <begin position="60"/>
        <end position="298"/>
    </location>
</feature>
<evidence type="ECO:0000259" key="2">
    <source>
        <dbReference type="Pfam" id="PF14339"/>
    </source>
</evidence>
<name>A0A9W6MAM0_9ACTN</name>